<keyword evidence="2" id="KW-0645">Protease</keyword>
<keyword evidence="3 7" id="KW-0378">Hydrolase</keyword>
<organism evidence="7 8">
    <name type="scientific">Lentzea jiangxiensis</name>
    <dbReference type="NCBI Taxonomy" id="641025"/>
    <lineage>
        <taxon>Bacteria</taxon>
        <taxon>Bacillati</taxon>
        <taxon>Actinomycetota</taxon>
        <taxon>Actinomycetes</taxon>
        <taxon>Pseudonocardiales</taxon>
        <taxon>Pseudonocardiaceae</taxon>
        <taxon>Lentzea</taxon>
    </lineage>
</organism>
<evidence type="ECO:0000313" key="7">
    <source>
        <dbReference type="EMBL" id="SDP97851.1"/>
    </source>
</evidence>
<feature type="chain" id="PRO_5011719215" evidence="5">
    <location>
        <begin position="31"/>
        <end position="374"/>
    </location>
</feature>
<accession>A0A1H0X4I8</accession>
<sequence>MIKTLLVPIAALAAALLLVLMVLQPQRADADTITPPVTCQVPAPGADPSSAPPSDGAFHGVRLSPVQTDTAQKVLGVAKHMSITRRGAVIGIQAGMQESTLNPLARNGNAVGVFQQIAPGPWNAYSGYDRTDAAAAAKGFFSVLLKRAPGYETDPRSNHELAEEVERSGEGWRYQRHQPFAEAVVAALYDGSGPLLDCADRSFKGRIQVTVQGSDVTLPAEAGVAGVVRASSPQVAAAIAAGLSWLGITYSWGGGDANGPTKGIRDGGVADAHGDYDKVGFDCSGLTLYAYAQAGVQIIRPSDAQLTRTRLVVPFTQARAGDLLFWGTHHVAMYLGQLGGRHLMLEAPQSGEVVRVSTVRTGGDFRNVAARPIP</sequence>
<dbReference type="InterPro" id="IPR051794">
    <property type="entry name" value="PG_Endopeptidase_C40"/>
</dbReference>
<evidence type="ECO:0000256" key="3">
    <source>
        <dbReference type="ARBA" id="ARBA00022801"/>
    </source>
</evidence>
<evidence type="ECO:0000256" key="4">
    <source>
        <dbReference type="ARBA" id="ARBA00022807"/>
    </source>
</evidence>
<dbReference type="Gene3D" id="3.90.1720.10">
    <property type="entry name" value="endopeptidase domain like (from Nostoc punctiforme)"/>
    <property type="match status" value="1"/>
</dbReference>
<dbReference type="SUPFAM" id="SSF54001">
    <property type="entry name" value="Cysteine proteinases"/>
    <property type="match status" value="1"/>
</dbReference>
<dbReference type="PROSITE" id="PS51935">
    <property type="entry name" value="NLPC_P60"/>
    <property type="match status" value="1"/>
</dbReference>
<dbReference type="Proteomes" id="UP000199691">
    <property type="component" value="Unassembled WGS sequence"/>
</dbReference>
<evidence type="ECO:0000259" key="6">
    <source>
        <dbReference type="PROSITE" id="PS51935"/>
    </source>
</evidence>
<evidence type="ECO:0000256" key="2">
    <source>
        <dbReference type="ARBA" id="ARBA00022670"/>
    </source>
</evidence>
<keyword evidence="5" id="KW-0732">Signal</keyword>
<dbReference type="AlphaFoldDB" id="A0A1H0X4I8"/>
<proteinExistence type="inferred from homology"/>
<feature type="domain" description="NlpC/P60" evidence="6">
    <location>
        <begin position="232"/>
        <end position="374"/>
    </location>
</feature>
<protein>
    <submittedName>
        <fullName evidence="7">Cell wall-associated hydrolase, NlpC family</fullName>
    </submittedName>
</protein>
<gene>
    <name evidence="7" type="ORF">SAMN05421507_13423</name>
</gene>
<dbReference type="Pfam" id="PF00877">
    <property type="entry name" value="NLPC_P60"/>
    <property type="match status" value="1"/>
</dbReference>
<dbReference type="GO" id="GO:0008234">
    <property type="term" value="F:cysteine-type peptidase activity"/>
    <property type="evidence" value="ECO:0007669"/>
    <property type="project" value="UniProtKB-KW"/>
</dbReference>
<name>A0A1H0X4I8_9PSEU</name>
<keyword evidence="8" id="KW-1185">Reference proteome</keyword>
<dbReference type="InterPro" id="IPR038765">
    <property type="entry name" value="Papain-like_cys_pep_sf"/>
</dbReference>
<dbReference type="STRING" id="641025.SAMN05421507_13423"/>
<dbReference type="PANTHER" id="PTHR47359">
    <property type="entry name" value="PEPTIDOGLYCAN DL-ENDOPEPTIDASE CWLO"/>
    <property type="match status" value="1"/>
</dbReference>
<dbReference type="OrthoDB" id="5496837at2"/>
<feature type="signal peptide" evidence="5">
    <location>
        <begin position="1"/>
        <end position="30"/>
    </location>
</feature>
<dbReference type="InterPro" id="IPR000064">
    <property type="entry name" value="NLP_P60_dom"/>
</dbReference>
<evidence type="ECO:0000256" key="1">
    <source>
        <dbReference type="ARBA" id="ARBA00007074"/>
    </source>
</evidence>
<evidence type="ECO:0000313" key="8">
    <source>
        <dbReference type="Proteomes" id="UP000199691"/>
    </source>
</evidence>
<dbReference type="GO" id="GO:0006508">
    <property type="term" value="P:proteolysis"/>
    <property type="evidence" value="ECO:0007669"/>
    <property type="project" value="UniProtKB-KW"/>
</dbReference>
<dbReference type="RefSeq" id="WP_090105310.1">
    <property type="nucleotide sequence ID" value="NZ_FNIX01000034.1"/>
</dbReference>
<comment type="similarity">
    <text evidence="1">Belongs to the peptidase C40 family.</text>
</comment>
<keyword evidence="4" id="KW-0788">Thiol protease</keyword>
<dbReference type="EMBL" id="FNIX01000034">
    <property type="protein sequence ID" value="SDP97851.1"/>
    <property type="molecule type" value="Genomic_DNA"/>
</dbReference>
<dbReference type="PANTHER" id="PTHR47359:SF3">
    <property type="entry name" value="NLP_P60 DOMAIN-CONTAINING PROTEIN-RELATED"/>
    <property type="match status" value="1"/>
</dbReference>
<evidence type="ECO:0000256" key="5">
    <source>
        <dbReference type="SAM" id="SignalP"/>
    </source>
</evidence>
<reference evidence="8" key="1">
    <citation type="submission" date="2016-10" db="EMBL/GenBank/DDBJ databases">
        <authorList>
            <person name="Varghese N."/>
            <person name="Submissions S."/>
        </authorList>
    </citation>
    <scope>NUCLEOTIDE SEQUENCE [LARGE SCALE GENOMIC DNA]</scope>
    <source>
        <strain evidence="8">CGMCC 4.6609</strain>
    </source>
</reference>